<name>A0A314YDD3_PRUYE</name>
<comment type="caution">
    <text evidence="1">The sequence shown here is derived from an EMBL/GenBank/DDBJ whole genome shotgun (WGS) entry which is preliminary data.</text>
</comment>
<gene>
    <name evidence="1" type="ORF">Pyn_06493</name>
</gene>
<keyword evidence="2" id="KW-1185">Reference proteome</keyword>
<organism evidence="1 2">
    <name type="scientific">Prunus yedoensis var. nudiflora</name>
    <dbReference type="NCBI Taxonomy" id="2094558"/>
    <lineage>
        <taxon>Eukaryota</taxon>
        <taxon>Viridiplantae</taxon>
        <taxon>Streptophyta</taxon>
        <taxon>Embryophyta</taxon>
        <taxon>Tracheophyta</taxon>
        <taxon>Spermatophyta</taxon>
        <taxon>Magnoliopsida</taxon>
        <taxon>eudicotyledons</taxon>
        <taxon>Gunneridae</taxon>
        <taxon>Pentapetalae</taxon>
        <taxon>rosids</taxon>
        <taxon>fabids</taxon>
        <taxon>Rosales</taxon>
        <taxon>Rosaceae</taxon>
        <taxon>Amygdaloideae</taxon>
        <taxon>Amygdaleae</taxon>
        <taxon>Prunus</taxon>
    </lineage>
</organism>
<dbReference type="AlphaFoldDB" id="A0A314YDD3"/>
<dbReference type="EMBL" id="PJQY01000954">
    <property type="protein sequence ID" value="PQQ06475.1"/>
    <property type="molecule type" value="Genomic_DNA"/>
</dbReference>
<sequence>MSKYEHELCLSWRNNCFQYLKQGQVECNVLLELVERKLLELLLLKEEENEEMLSPWSEKEEEEDDLTMEIRELL</sequence>
<accession>A0A314YDD3</accession>
<proteinExistence type="predicted"/>
<evidence type="ECO:0000313" key="2">
    <source>
        <dbReference type="Proteomes" id="UP000250321"/>
    </source>
</evidence>
<reference evidence="1 2" key="1">
    <citation type="submission" date="2018-02" db="EMBL/GenBank/DDBJ databases">
        <title>Draft genome of wild Prunus yedoensis var. nudiflora.</title>
        <authorList>
            <person name="Baek S."/>
            <person name="Kim J.-H."/>
            <person name="Choi K."/>
            <person name="Kim G.-B."/>
            <person name="Cho A."/>
            <person name="Jang H."/>
            <person name="Shin C.-H."/>
            <person name="Yu H.-J."/>
            <person name="Mun J.-H."/>
        </authorList>
    </citation>
    <scope>NUCLEOTIDE SEQUENCE [LARGE SCALE GENOMIC DNA]</scope>
    <source>
        <strain evidence="2">cv. Jeju island</strain>
        <tissue evidence="1">Leaf</tissue>
    </source>
</reference>
<protein>
    <submittedName>
        <fullName evidence="1">Uncharacterized protein</fullName>
    </submittedName>
</protein>
<dbReference type="Proteomes" id="UP000250321">
    <property type="component" value="Unassembled WGS sequence"/>
</dbReference>
<evidence type="ECO:0000313" key="1">
    <source>
        <dbReference type="EMBL" id="PQQ06475.1"/>
    </source>
</evidence>